<sequence length="106" mass="12731">MVKLKFFPYFDVSKDKCTPYMLIKITRSAFTSIQRSFNILELIYCDICDLHSVQTLGGKRYFVTFIDDYSKYYHIYLLHTKNEILKRFKVYKSKVELQCESIIKCL</sequence>
<reference evidence="1" key="1">
    <citation type="submission" date="2018-02" db="EMBL/GenBank/DDBJ databases">
        <title>Rhizophora mucronata_Transcriptome.</title>
        <authorList>
            <person name="Meera S.P."/>
            <person name="Sreeshan A."/>
            <person name="Augustine A."/>
        </authorList>
    </citation>
    <scope>NUCLEOTIDE SEQUENCE</scope>
    <source>
        <tissue evidence="1">Leaf</tissue>
    </source>
</reference>
<dbReference type="InterPro" id="IPR012337">
    <property type="entry name" value="RNaseH-like_sf"/>
</dbReference>
<evidence type="ECO:0008006" key="2">
    <source>
        <dbReference type="Google" id="ProtNLM"/>
    </source>
</evidence>
<dbReference type="PANTHER" id="PTHR42648">
    <property type="entry name" value="TRANSPOSASE, PUTATIVE-RELATED"/>
    <property type="match status" value="1"/>
</dbReference>
<accession>A0A2P2NFM4</accession>
<dbReference type="SUPFAM" id="SSF53098">
    <property type="entry name" value="Ribonuclease H-like"/>
    <property type="match status" value="1"/>
</dbReference>
<protein>
    <recommendedName>
        <fullName evidence="2">Retrovirus-related Pol polyprotein from transposon TNT 1-94</fullName>
    </recommendedName>
</protein>
<organism evidence="1">
    <name type="scientific">Rhizophora mucronata</name>
    <name type="common">Asiatic mangrove</name>
    <dbReference type="NCBI Taxonomy" id="61149"/>
    <lineage>
        <taxon>Eukaryota</taxon>
        <taxon>Viridiplantae</taxon>
        <taxon>Streptophyta</taxon>
        <taxon>Embryophyta</taxon>
        <taxon>Tracheophyta</taxon>
        <taxon>Spermatophyta</taxon>
        <taxon>Magnoliopsida</taxon>
        <taxon>eudicotyledons</taxon>
        <taxon>Gunneridae</taxon>
        <taxon>Pentapetalae</taxon>
        <taxon>rosids</taxon>
        <taxon>fabids</taxon>
        <taxon>Malpighiales</taxon>
        <taxon>Rhizophoraceae</taxon>
        <taxon>Rhizophora</taxon>
    </lineage>
</organism>
<dbReference type="InterPro" id="IPR039537">
    <property type="entry name" value="Retrotran_Ty1/copia-like"/>
</dbReference>
<dbReference type="EMBL" id="GGEC01060794">
    <property type="protein sequence ID" value="MBX41278.1"/>
    <property type="molecule type" value="Transcribed_RNA"/>
</dbReference>
<proteinExistence type="predicted"/>
<dbReference type="GO" id="GO:0003676">
    <property type="term" value="F:nucleic acid binding"/>
    <property type="evidence" value="ECO:0007669"/>
    <property type="project" value="InterPro"/>
</dbReference>
<name>A0A2P2NFM4_RHIMU</name>
<dbReference type="Gene3D" id="3.30.420.10">
    <property type="entry name" value="Ribonuclease H-like superfamily/Ribonuclease H"/>
    <property type="match status" value="1"/>
</dbReference>
<evidence type="ECO:0000313" key="1">
    <source>
        <dbReference type="EMBL" id="MBX41278.1"/>
    </source>
</evidence>
<dbReference type="AlphaFoldDB" id="A0A2P2NFM4"/>
<dbReference type="InterPro" id="IPR036397">
    <property type="entry name" value="RNaseH_sf"/>
</dbReference>
<dbReference type="PANTHER" id="PTHR42648:SF28">
    <property type="entry name" value="TRANSPOSON-ENCODED PROTEIN WITH RIBONUCLEASE H-LIKE AND RETROVIRUS ZINC FINGER-LIKE DOMAINS"/>
    <property type="match status" value="1"/>
</dbReference>